<comment type="caution">
    <text evidence="9">The sequence shown here is derived from an EMBL/GenBank/DDBJ whole genome shotgun (WGS) entry which is preliminary data.</text>
</comment>
<feature type="binding site" evidence="8">
    <location>
        <position position="221"/>
    </location>
    <ligand>
        <name>Zn(2+)</name>
        <dbReference type="ChEBI" id="CHEBI:29105"/>
        <label>1</label>
    </ligand>
</feature>
<dbReference type="RefSeq" id="WP_181339628.1">
    <property type="nucleotide sequence ID" value="NZ_JAAKDE010000012.1"/>
</dbReference>
<evidence type="ECO:0000313" key="10">
    <source>
        <dbReference type="Proteomes" id="UP000657177"/>
    </source>
</evidence>
<feature type="active site" description="Proton acceptor" evidence="7">
    <location>
        <position position="198"/>
    </location>
</feature>
<evidence type="ECO:0000256" key="3">
    <source>
        <dbReference type="ARBA" id="ARBA00022670"/>
    </source>
</evidence>
<organism evidence="9 10">
    <name type="scientific">Capillibacterium thermochitinicola</name>
    <dbReference type="NCBI Taxonomy" id="2699427"/>
    <lineage>
        <taxon>Bacteria</taxon>
        <taxon>Bacillati</taxon>
        <taxon>Bacillota</taxon>
        <taxon>Capillibacterium</taxon>
    </lineage>
</organism>
<keyword evidence="4 8" id="KW-0479">Metal-binding</keyword>
<protein>
    <submittedName>
        <fullName evidence="9">M42 family metallopeptidase</fullName>
    </submittedName>
</protein>
<feature type="binding site" evidence="8">
    <location>
        <position position="170"/>
    </location>
    <ligand>
        <name>Zn(2+)</name>
        <dbReference type="ChEBI" id="CHEBI:29105"/>
        <label>2</label>
    </ligand>
</feature>
<keyword evidence="2" id="KW-0031">Aminopeptidase</keyword>
<dbReference type="InterPro" id="IPR023367">
    <property type="entry name" value="Peptidase_M42_dom2"/>
</dbReference>
<evidence type="ECO:0000256" key="5">
    <source>
        <dbReference type="ARBA" id="ARBA00022801"/>
    </source>
</evidence>
<comment type="similarity">
    <text evidence="1 6">Belongs to the peptidase M42 family.</text>
</comment>
<feature type="binding site" evidence="8">
    <location>
        <position position="60"/>
    </location>
    <ligand>
        <name>Zn(2+)</name>
        <dbReference type="ChEBI" id="CHEBI:29105"/>
        <label>1</label>
    </ligand>
</feature>
<dbReference type="AlphaFoldDB" id="A0A8J6HS83"/>
<dbReference type="SUPFAM" id="SSF101821">
    <property type="entry name" value="Aminopeptidase/glucanase lid domain"/>
    <property type="match status" value="1"/>
</dbReference>
<feature type="binding site" evidence="8">
    <location>
        <position position="309"/>
    </location>
    <ligand>
        <name>Zn(2+)</name>
        <dbReference type="ChEBI" id="CHEBI:29105"/>
        <label>2</label>
    </ligand>
</feature>
<dbReference type="GO" id="GO:0046872">
    <property type="term" value="F:metal ion binding"/>
    <property type="evidence" value="ECO:0007669"/>
    <property type="project" value="UniProtKB-UniRule"/>
</dbReference>
<dbReference type="EMBL" id="JAAKDE010000012">
    <property type="protein sequence ID" value="MBA2133176.1"/>
    <property type="molecule type" value="Genomic_DNA"/>
</dbReference>
<evidence type="ECO:0000256" key="6">
    <source>
        <dbReference type="PIRNR" id="PIRNR001123"/>
    </source>
</evidence>
<evidence type="ECO:0000256" key="2">
    <source>
        <dbReference type="ARBA" id="ARBA00022438"/>
    </source>
</evidence>
<evidence type="ECO:0000256" key="1">
    <source>
        <dbReference type="ARBA" id="ARBA00006272"/>
    </source>
</evidence>
<dbReference type="InterPro" id="IPR051464">
    <property type="entry name" value="Peptidase_M42_aminopept"/>
</dbReference>
<evidence type="ECO:0000313" key="9">
    <source>
        <dbReference type="EMBL" id="MBA2133176.1"/>
    </source>
</evidence>
<dbReference type="GO" id="GO:0004177">
    <property type="term" value="F:aminopeptidase activity"/>
    <property type="evidence" value="ECO:0007669"/>
    <property type="project" value="UniProtKB-UniRule"/>
</dbReference>
<accession>A0A8J6HS83</accession>
<feature type="binding site" evidence="8">
    <location>
        <position position="170"/>
    </location>
    <ligand>
        <name>Zn(2+)</name>
        <dbReference type="ChEBI" id="CHEBI:29105"/>
        <label>1</label>
    </ligand>
</feature>
<feature type="binding site" evidence="8">
    <location>
        <position position="199"/>
    </location>
    <ligand>
        <name>Zn(2+)</name>
        <dbReference type="ChEBI" id="CHEBI:29105"/>
        <label>2</label>
    </ligand>
</feature>
<dbReference type="GO" id="GO:0006508">
    <property type="term" value="P:proteolysis"/>
    <property type="evidence" value="ECO:0007669"/>
    <property type="project" value="UniProtKB-KW"/>
</dbReference>
<evidence type="ECO:0000256" key="4">
    <source>
        <dbReference type="ARBA" id="ARBA00022723"/>
    </source>
</evidence>
<dbReference type="CDD" id="cd05656">
    <property type="entry name" value="M42_Frv"/>
    <property type="match status" value="1"/>
</dbReference>
<gene>
    <name evidence="9" type="ORF">G5B42_06425</name>
</gene>
<dbReference type="Pfam" id="PF05343">
    <property type="entry name" value="Peptidase_M42"/>
    <property type="match status" value="1"/>
</dbReference>
<dbReference type="Gene3D" id="3.40.630.10">
    <property type="entry name" value="Zn peptidases"/>
    <property type="match status" value="1"/>
</dbReference>
<dbReference type="PIRSF" id="PIRSF001123">
    <property type="entry name" value="PepA_GA"/>
    <property type="match status" value="1"/>
</dbReference>
<keyword evidence="3" id="KW-0645">Protease</keyword>
<sequence length="341" mass="36711">MLLKELSELNGVSSGETAVRHYIHDRIQGRVDRIQTDRLGNLIARRDQGKKGPLVMLSAHMDEVGLMVVGIDASGLLKIKTIGSIDERVLVSKRVLVGPQRIPGVIGAKPIHLQEKEEREHPLKTTSLFVDIGATDRKEAEKDVKIGDLIAFDVQAEAFGDGLFKGKALDDRAGCAVLLNILEKEYSLPLAFAFTVQEEVGLRGATVAAFSVNPDLALVVETTSAGDVPPLKKHQASTRLGAGPAISFMDRSVIVNPALITRLVAVAEKAGIPYQFRESTAGGTEAGAINQTRSGIPVAVISVPCRYIHSPVGVLNLNDLELTVKLIDAFLRDIEQRGLPL</sequence>
<comment type="cofactor">
    <cofactor evidence="8">
        <name>a divalent metal cation</name>
        <dbReference type="ChEBI" id="CHEBI:60240"/>
    </cofactor>
    <text evidence="8">Binds 2 divalent metal cations per subunit.</text>
</comment>
<evidence type="ECO:0000256" key="7">
    <source>
        <dbReference type="PIRSR" id="PIRSR001123-1"/>
    </source>
</evidence>
<dbReference type="Proteomes" id="UP000657177">
    <property type="component" value="Unassembled WGS sequence"/>
</dbReference>
<dbReference type="PANTHER" id="PTHR32481:SF5">
    <property type="entry name" value="ENDOGLUCANASE"/>
    <property type="match status" value="1"/>
</dbReference>
<dbReference type="InterPro" id="IPR008007">
    <property type="entry name" value="Peptidase_M42"/>
</dbReference>
<keyword evidence="10" id="KW-1185">Reference proteome</keyword>
<dbReference type="SUPFAM" id="SSF53187">
    <property type="entry name" value="Zn-dependent exopeptidases"/>
    <property type="match status" value="1"/>
</dbReference>
<keyword evidence="5" id="KW-0378">Hydrolase</keyword>
<dbReference type="PANTHER" id="PTHR32481">
    <property type="entry name" value="AMINOPEPTIDASE"/>
    <property type="match status" value="1"/>
</dbReference>
<dbReference type="Gene3D" id="2.40.30.40">
    <property type="entry name" value="Peptidase M42, domain 2"/>
    <property type="match status" value="1"/>
</dbReference>
<proteinExistence type="inferred from homology"/>
<evidence type="ECO:0000256" key="8">
    <source>
        <dbReference type="PIRSR" id="PIRSR001123-2"/>
    </source>
</evidence>
<name>A0A8J6HS83_9FIRM</name>
<reference evidence="9" key="1">
    <citation type="submission" date="2020-06" db="EMBL/GenBank/DDBJ databases">
        <title>Novel chitinolytic bacterium.</title>
        <authorList>
            <person name="Ungkulpasvich U."/>
            <person name="Kosugi A."/>
            <person name="Uke A."/>
        </authorList>
    </citation>
    <scope>NUCLEOTIDE SEQUENCE</scope>
    <source>
        <strain evidence="9">UUS1-1</strain>
    </source>
</reference>